<dbReference type="InterPro" id="IPR018770">
    <property type="entry name" value="ChloroindolylP_hydrolase"/>
</dbReference>
<dbReference type="AlphaFoldDB" id="A0A1H4G2Y0"/>
<name>A0A1H4G2Y0_9RHOB</name>
<evidence type="ECO:0000256" key="1">
    <source>
        <dbReference type="SAM" id="Phobius"/>
    </source>
</evidence>
<sequence length="216" mass="22656">MASAGRAPGGGGREPAGLSRTTAAALAGVAASAAFLGLYLGAGLAWWAALGLGAAVYAGAVLVIPHRRQAFGIARAEGVTEADLRAALAQLAEAQERMARLAERAQGDDASAFRRMADLLGRIRDHHKSDPDDLRLSRRFLRSYLPRMLDSSEAYVDLAARADAGAGRLAVVGGRVRGFVPALERIERACVENDMTALEVEVEVLGEQIAARGGRP</sequence>
<feature type="transmembrane region" description="Helical" evidence="1">
    <location>
        <begin position="21"/>
        <end position="40"/>
    </location>
</feature>
<keyword evidence="3" id="KW-1185">Reference proteome</keyword>
<accession>A0A1H4G2Y0</accession>
<keyword evidence="1" id="KW-0812">Transmembrane</keyword>
<feature type="transmembrane region" description="Helical" evidence="1">
    <location>
        <begin position="46"/>
        <end position="65"/>
    </location>
</feature>
<evidence type="ECO:0000313" key="2">
    <source>
        <dbReference type="EMBL" id="SEB03963.1"/>
    </source>
</evidence>
<keyword evidence="1" id="KW-1133">Transmembrane helix</keyword>
<dbReference type="RefSeq" id="WP_093256590.1">
    <property type="nucleotide sequence ID" value="NZ_FNQM01000035.1"/>
</dbReference>
<dbReference type="STRING" id="89524.SAMN05444370_13519"/>
<gene>
    <name evidence="2" type="ORF">SAMN05444370_13519</name>
</gene>
<dbReference type="Pfam" id="PF10112">
    <property type="entry name" value="Halogen_Hydrol"/>
    <property type="match status" value="1"/>
</dbReference>
<evidence type="ECO:0000313" key="3">
    <source>
        <dbReference type="Proteomes" id="UP000198703"/>
    </source>
</evidence>
<organism evidence="2 3">
    <name type="scientific">Rubrimonas cliftonensis</name>
    <dbReference type="NCBI Taxonomy" id="89524"/>
    <lineage>
        <taxon>Bacteria</taxon>
        <taxon>Pseudomonadati</taxon>
        <taxon>Pseudomonadota</taxon>
        <taxon>Alphaproteobacteria</taxon>
        <taxon>Rhodobacterales</taxon>
        <taxon>Paracoccaceae</taxon>
        <taxon>Rubrimonas</taxon>
    </lineage>
</organism>
<proteinExistence type="predicted"/>
<protein>
    <submittedName>
        <fullName evidence="2">5-bromo-4-chloroindolyl phosphate hydrolysis protein</fullName>
    </submittedName>
</protein>
<keyword evidence="1" id="KW-0472">Membrane</keyword>
<dbReference type="EMBL" id="FNQM01000035">
    <property type="protein sequence ID" value="SEB03963.1"/>
    <property type="molecule type" value="Genomic_DNA"/>
</dbReference>
<dbReference type="Proteomes" id="UP000198703">
    <property type="component" value="Unassembled WGS sequence"/>
</dbReference>
<reference evidence="2 3" key="1">
    <citation type="submission" date="2016-10" db="EMBL/GenBank/DDBJ databases">
        <authorList>
            <person name="de Groot N.N."/>
        </authorList>
    </citation>
    <scope>NUCLEOTIDE SEQUENCE [LARGE SCALE GENOMIC DNA]</scope>
    <source>
        <strain evidence="2 3">DSM 15345</strain>
    </source>
</reference>